<sequence length="179" mass="19771">MNNKQLLTELKKLSACEEAVKWVDGFDLKTAWDECERADWMLWYMCMVELATKRERIHIICDCAATALKYVPKGENRPREAIEAARRYADEPTEENLRLLRAAAEVAVWVAWAAEAAEVAVWVAWAAEVAEAAGGAAVWVAWATEAARAAAGATRVAEAAGGAAAHKHMCKMIREKIKL</sequence>
<evidence type="ECO:0000313" key="1">
    <source>
        <dbReference type="EMBL" id="QJA52234.1"/>
    </source>
</evidence>
<protein>
    <submittedName>
        <fullName evidence="1">Uncharacterized protein</fullName>
    </submittedName>
</protein>
<organism evidence="1">
    <name type="scientific">viral metagenome</name>
    <dbReference type="NCBI Taxonomy" id="1070528"/>
    <lineage>
        <taxon>unclassified sequences</taxon>
        <taxon>metagenomes</taxon>
        <taxon>organismal metagenomes</taxon>
    </lineage>
</organism>
<name>A0A6H1ZXE3_9ZZZZ</name>
<dbReference type="EMBL" id="MT144324">
    <property type="protein sequence ID" value="QJA52234.1"/>
    <property type="molecule type" value="Genomic_DNA"/>
</dbReference>
<proteinExistence type="predicted"/>
<accession>A0A6H1ZXE3</accession>
<gene>
    <name evidence="1" type="ORF">TM448A02554_0003</name>
</gene>
<reference evidence="1" key="1">
    <citation type="submission" date="2020-03" db="EMBL/GenBank/DDBJ databases">
        <title>The deep terrestrial virosphere.</title>
        <authorList>
            <person name="Holmfeldt K."/>
            <person name="Nilsson E."/>
            <person name="Simone D."/>
            <person name="Lopez-Fernandez M."/>
            <person name="Wu X."/>
            <person name="de Brujin I."/>
            <person name="Lundin D."/>
            <person name="Andersson A."/>
            <person name="Bertilsson S."/>
            <person name="Dopson M."/>
        </authorList>
    </citation>
    <scope>NUCLEOTIDE SEQUENCE</scope>
    <source>
        <strain evidence="1">TM448A02554</strain>
    </source>
</reference>
<dbReference type="AlphaFoldDB" id="A0A6H1ZXE3"/>